<accession>B4VMA4</accession>
<organism evidence="2 3">
    <name type="scientific">Coleofasciculus chthonoplastes PCC 7420</name>
    <dbReference type="NCBI Taxonomy" id="118168"/>
    <lineage>
        <taxon>Bacteria</taxon>
        <taxon>Bacillati</taxon>
        <taxon>Cyanobacteriota</taxon>
        <taxon>Cyanophyceae</taxon>
        <taxon>Coleofasciculales</taxon>
        <taxon>Coleofasciculaceae</taxon>
        <taxon>Coleofasciculus</taxon>
    </lineage>
</organism>
<keyword evidence="3" id="KW-1185">Reference proteome</keyword>
<proteinExistence type="predicted"/>
<evidence type="ECO:0000313" key="2">
    <source>
        <dbReference type="EMBL" id="EDX76972.1"/>
    </source>
</evidence>
<dbReference type="Proteomes" id="UP000003835">
    <property type="component" value="Unassembled WGS sequence"/>
</dbReference>
<dbReference type="HOGENOM" id="CLU_201041_0_0_3"/>
<reference evidence="2 3" key="1">
    <citation type="submission" date="2008-07" db="EMBL/GenBank/DDBJ databases">
        <authorList>
            <person name="Tandeau de Marsac N."/>
            <person name="Ferriera S."/>
            <person name="Johnson J."/>
            <person name="Kravitz S."/>
            <person name="Beeson K."/>
            <person name="Sutton G."/>
            <person name="Rogers Y.-H."/>
            <person name="Friedman R."/>
            <person name="Frazier M."/>
            <person name="Venter J.C."/>
        </authorList>
    </citation>
    <scope>NUCLEOTIDE SEQUENCE [LARGE SCALE GENOMIC DNA]</scope>
    <source>
        <strain evidence="2 3">PCC 7420</strain>
    </source>
</reference>
<gene>
    <name evidence="2" type="ORF">MC7420_1975</name>
</gene>
<dbReference type="AlphaFoldDB" id="B4VMA4"/>
<evidence type="ECO:0000256" key="1">
    <source>
        <dbReference type="SAM" id="MobiDB-lite"/>
    </source>
</evidence>
<dbReference type="EMBL" id="DS989845">
    <property type="protein sequence ID" value="EDX76972.1"/>
    <property type="molecule type" value="Genomic_DNA"/>
</dbReference>
<feature type="compositionally biased region" description="Gly residues" evidence="1">
    <location>
        <begin position="7"/>
        <end position="20"/>
    </location>
</feature>
<feature type="region of interest" description="Disordered" evidence="1">
    <location>
        <begin position="1"/>
        <end position="24"/>
    </location>
</feature>
<dbReference type="RefSeq" id="WP_006099929.1">
    <property type="nucleotide sequence ID" value="NZ_DS989845.1"/>
</dbReference>
<sequence length="51" mass="5251">MARLGAGEAGEAGGAGGAGEAGRQNFYNPLPYCLRHTERSRGVAYCLLPIA</sequence>
<name>B4VMA4_9CYAN</name>
<evidence type="ECO:0000313" key="3">
    <source>
        <dbReference type="Proteomes" id="UP000003835"/>
    </source>
</evidence>
<protein>
    <submittedName>
        <fullName evidence="2">Uncharacterized protein</fullName>
    </submittedName>
</protein>